<keyword evidence="3" id="KW-1185">Reference proteome</keyword>
<dbReference type="InterPro" id="IPR002469">
    <property type="entry name" value="Peptidase_S9B_N"/>
</dbReference>
<comment type="caution">
    <text evidence="2">The sequence shown here is derived from an EMBL/GenBank/DDBJ whole genome shotgun (WGS) entry which is preliminary data.</text>
</comment>
<dbReference type="Proteomes" id="UP001196413">
    <property type="component" value="Unassembled WGS sequence"/>
</dbReference>
<sequence>MPVNMSDSFGFERLVTVWATRMQNLLYITLCNEIDCVLAYTQSFVINGYSMWAEPNDFKQILASRDGFFVILPHAYHDGNIYNHIAHVQILRNGSGRIAAWHGGSYDIREIKAYDMESDVLTFTSAGGGIGTMRLYKVSKASSSNEVVLSQTKLSTSSGMN</sequence>
<gene>
    <name evidence="2" type="ORF">KIN20_015368</name>
</gene>
<evidence type="ECO:0000313" key="2">
    <source>
        <dbReference type="EMBL" id="KAJ1357262.1"/>
    </source>
</evidence>
<organism evidence="2 3">
    <name type="scientific">Parelaphostrongylus tenuis</name>
    <name type="common">Meningeal worm</name>
    <dbReference type="NCBI Taxonomy" id="148309"/>
    <lineage>
        <taxon>Eukaryota</taxon>
        <taxon>Metazoa</taxon>
        <taxon>Ecdysozoa</taxon>
        <taxon>Nematoda</taxon>
        <taxon>Chromadorea</taxon>
        <taxon>Rhabditida</taxon>
        <taxon>Rhabditina</taxon>
        <taxon>Rhabditomorpha</taxon>
        <taxon>Strongyloidea</taxon>
        <taxon>Metastrongylidae</taxon>
        <taxon>Parelaphostrongylus</taxon>
    </lineage>
</organism>
<feature type="domain" description="Dipeptidylpeptidase IV N-terminal" evidence="1">
    <location>
        <begin position="13"/>
        <end position="153"/>
    </location>
</feature>
<reference evidence="2" key="1">
    <citation type="submission" date="2021-06" db="EMBL/GenBank/DDBJ databases">
        <title>Parelaphostrongylus tenuis whole genome reference sequence.</title>
        <authorList>
            <person name="Garwood T.J."/>
            <person name="Larsen P.A."/>
            <person name="Fountain-Jones N.M."/>
            <person name="Garbe J.R."/>
            <person name="Macchietto M.G."/>
            <person name="Kania S.A."/>
            <person name="Gerhold R.W."/>
            <person name="Richards J.E."/>
            <person name="Wolf T.M."/>
        </authorList>
    </citation>
    <scope>NUCLEOTIDE SEQUENCE</scope>
    <source>
        <strain evidence="2">MNPRO001-30</strain>
        <tissue evidence="2">Meninges</tissue>
    </source>
</reference>
<dbReference type="GO" id="GO:0006508">
    <property type="term" value="P:proteolysis"/>
    <property type="evidence" value="ECO:0007669"/>
    <property type="project" value="InterPro"/>
</dbReference>
<dbReference type="PANTHER" id="PTHR11731">
    <property type="entry name" value="PROTEASE FAMILY S9B,C DIPEPTIDYL-PEPTIDASE IV-RELATED"/>
    <property type="match status" value="1"/>
</dbReference>
<dbReference type="AlphaFoldDB" id="A0AAD5MYD9"/>
<dbReference type="Gene3D" id="2.140.10.30">
    <property type="entry name" value="Dipeptidylpeptidase IV, N-terminal domain"/>
    <property type="match status" value="1"/>
</dbReference>
<dbReference type="PANTHER" id="PTHR11731:SF202">
    <property type="entry name" value="DIPEPTIDYL PEPTIDASE FAMILY MEMBER 2"/>
    <property type="match status" value="1"/>
</dbReference>
<name>A0AAD5MYD9_PARTN</name>
<dbReference type="Pfam" id="PF00930">
    <property type="entry name" value="DPPIV_N"/>
    <property type="match status" value="1"/>
</dbReference>
<proteinExistence type="predicted"/>
<dbReference type="InterPro" id="IPR050278">
    <property type="entry name" value="Serine_Prot_S9B/DPPIV"/>
</dbReference>
<dbReference type="EMBL" id="JAHQIW010003080">
    <property type="protein sequence ID" value="KAJ1357262.1"/>
    <property type="molecule type" value="Genomic_DNA"/>
</dbReference>
<protein>
    <recommendedName>
        <fullName evidence="1">Dipeptidylpeptidase IV N-terminal domain-containing protein</fullName>
    </recommendedName>
</protein>
<accession>A0AAD5MYD9</accession>
<evidence type="ECO:0000259" key="1">
    <source>
        <dbReference type="Pfam" id="PF00930"/>
    </source>
</evidence>
<dbReference type="GO" id="GO:0008239">
    <property type="term" value="F:dipeptidyl-peptidase activity"/>
    <property type="evidence" value="ECO:0007669"/>
    <property type="project" value="TreeGrafter"/>
</dbReference>
<dbReference type="GO" id="GO:0005886">
    <property type="term" value="C:plasma membrane"/>
    <property type="evidence" value="ECO:0007669"/>
    <property type="project" value="TreeGrafter"/>
</dbReference>
<evidence type="ECO:0000313" key="3">
    <source>
        <dbReference type="Proteomes" id="UP001196413"/>
    </source>
</evidence>